<dbReference type="InterPro" id="IPR019734">
    <property type="entry name" value="TPR_rpt"/>
</dbReference>
<evidence type="ECO:0000259" key="1">
    <source>
        <dbReference type="Pfam" id="PF00535"/>
    </source>
</evidence>
<dbReference type="SUPFAM" id="SSF48452">
    <property type="entry name" value="TPR-like"/>
    <property type="match status" value="1"/>
</dbReference>
<evidence type="ECO:0000313" key="2">
    <source>
        <dbReference type="EMBL" id="MBC8547404.1"/>
    </source>
</evidence>
<feature type="domain" description="Glycosyltransferase 2-like" evidence="1">
    <location>
        <begin position="5"/>
        <end position="114"/>
    </location>
</feature>
<keyword evidence="3" id="KW-1185">Reference proteome</keyword>
<dbReference type="Pfam" id="PF00535">
    <property type="entry name" value="Glycos_transf_2"/>
    <property type="match status" value="1"/>
</dbReference>
<dbReference type="CDD" id="cd02511">
    <property type="entry name" value="Beta4Glucosyltransferase"/>
    <property type="match status" value="1"/>
</dbReference>
<sequence length="357" mass="41547">MVTISLCMIVKDEEQNLPGCLDSVKDLVDEIVIVDTGSSDRTEEIARRYTDRVYRYAWRDDFAAARNFAFDHGAMQYCMWLDADDRMEGENREAFWQLKQTLPPDTDVVMMRYHTSFDQGGQPAFTYYRERLIRRAAGLRWAGAIHEAITPSGKVFYSEAAVSHRKTGPGDPDRNLRIFEGMLARGQRLSPREQFYYARELTYHARDGEAAEVLERFLDSGEGWVENEIEACRNLAACYERMGRPEEAFRALVRSLRFGPPRAETCCELGRFFLEREDYRTAVFWYEQALGCKREDASGGFVQPDDYGYVPCLQLCVCWYRLGDEEKAREYNERAGREKPESEAYRFNRAFFEGRAR</sequence>
<dbReference type="PANTHER" id="PTHR43630:SF2">
    <property type="entry name" value="GLYCOSYLTRANSFERASE"/>
    <property type="match status" value="1"/>
</dbReference>
<gene>
    <name evidence="2" type="ORF">H8711_10750</name>
</gene>
<comment type="caution">
    <text evidence="2">The sequence shown here is derived from an EMBL/GenBank/DDBJ whole genome shotgun (WGS) entry which is preliminary data.</text>
</comment>
<name>A0A926E1H9_9FIRM</name>
<dbReference type="InterPro" id="IPR029044">
    <property type="entry name" value="Nucleotide-diphossugar_trans"/>
</dbReference>
<dbReference type="InterPro" id="IPR011990">
    <property type="entry name" value="TPR-like_helical_dom_sf"/>
</dbReference>
<dbReference type="PANTHER" id="PTHR43630">
    <property type="entry name" value="POLY-BETA-1,6-N-ACETYL-D-GLUCOSAMINE SYNTHASE"/>
    <property type="match status" value="1"/>
</dbReference>
<evidence type="ECO:0000313" key="3">
    <source>
        <dbReference type="Proteomes" id="UP000653127"/>
    </source>
</evidence>
<accession>A0A926E1H9</accession>
<dbReference type="Gene3D" id="1.25.40.10">
    <property type="entry name" value="Tetratricopeptide repeat domain"/>
    <property type="match status" value="1"/>
</dbReference>
<proteinExistence type="predicted"/>
<dbReference type="EMBL" id="JACRST010000019">
    <property type="protein sequence ID" value="MBC8547404.1"/>
    <property type="molecule type" value="Genomic_DNA"/>
</dbReference>
<reference evidence="2" key="1">
    <citation type="submission" date="2020-08" db="EMBL/GenBank/DDBJ databases">
        <title>Genome public.</title>
        <authorList>
            <person name="Liu C."/>
            <person name="Sun Q."/>
        </authorList>
    </citation>
    <scope>NUCLEOTIDE SEQUENCE</scope>
    <source>
        <strain evidence="2">NSJ-31</strain>
    </source>
</reference>
<dbReference type="Proteomes" id="UP000653127">
    <property type="component" value="Unassembled WGS sequence"/>
</dbReference>
<dbReference type="Gene3D" id="3.90.550.10">
    <property type="entry name" value="Spore Coat Polysaccharide Biosynthesis Protein SpsA, Chain A"/>
    <property type="match status" value="1"/>
</dbReference>
<protein>
    <submittedName>
        <fullName evidence="2">Glycosyltransferase</fullName>
    </submittedName>
</protein>
<dbReference type="SMART" id="SM00028">
    <property type="entry name" value="TPR"/>
    <property type="match status" value="2"/>
</dbReference>
<organism evidence="2 3">
    <name type="scientific">Ligaoa zhengdingensis</name>
    <dbReference type="NCBI Taxonomy" id="2763658"/>
    <lineage>
        <taxon>Bacteria</taxon>
        <taxon>Bacillati</taxon>
        <taxon>Bacillota</taxon>
        <taxon>Clostridia</taxon>
        <taxon>Eubacteriales</taxon>
        <taxon>Oscillospiraceae</taxon>
        <taxon>Ligaoa</taxon>
    </lineage>
</organism>
<dbReference type="SUPFAM" id="SSF53448">
    <property type="entry name" value="Nucleotide-diphospho-sugar transferases"/>
    <property type="match status" value="1"/>
</dbReference>
<dbReference type="InterPro" id="IPR001173">
    <property type="entry name" value="Glyco_trans_2-like"/>
</dbReference>
<dbReference type="RefSeq" id="WP_249283448.1">
    <property type="nucleotide sequence ID" value="NZ_JACRST010000019.1"/>
</dbReference>
<dbReference type="AlphaFoldDB" id="A0A926E1H9"/>